<dbReference type="Proteomes" id="UP000827872">
    <property type="component" value="Linkage Group LG05"/>
</dbReference>
<accession>A0ACB8F3I6</accession>
<evidence type="ECO:0000313" key="1">
    <source>
        <dbReference type="EMBL" id="KAH7999928.1"/>
    </source>
</evidence>
<reference evidence="1" key="1">
    <citation type="submission" date="2021-08" db="EMBL/GenBank/DDBJ databases">
        <title>The first chromosome-level gecko genome reveals the dynamic sex chromosomes of Neotropical dwarf geckos (Sphaerodactylidae: Sphaerodactylus).</title>
        <authorList>
            <person name="Pinto B.J."/>
            <person name="Keating S.E."/>
            <person name="Gamble T."/>
        </authorList>
    </citation>
    <scope>NUCLEOTIDE SEQUENCE</scope>
    <source>
        <strain evidence="1">TG3544</strain>
    </source>
</reference>
<organism evidence="1 2">
    <name type="scientific">Sphaerodactylus townsendi</name>
    <dbReference type="NCBI Taxonomy" id="933632"/>
    <lineage>
        <taxon>Eukaryota</taxon>
        <taxon>Metazoa</taxon>
        <taxon>Chordata</taxon>
        <taxon>Craniata</taxon>
        <taxon>Vertebrata</taxon>
        <taxon>Euteleostomi</taxon>
        <taxon>Lepidosauria</taxon>
        <taxon>Squamata</taxon>
        <taxon>Bifurcata</taxon>
        <taxon>Gekkota</taxon>
        <taxon>Sphaerodactylidae</taxon>
        <taxon>Sphaerodactylus</taxon>
    </lineage>
</organism>
<evidence type="ECO:0000313" key="2">
    <source>
        <dbReference type="Proteomes" id="UP000827872"/>
    </source>
</evidence>
<dbReference type="EMBL" id="CM037618">
    <property type="protein sequence ID" value="KAH7999928.1"/>
    <property type="molecule type" value="Genomic_DNA"/>
</dbReference>
<gene>
    <name evidence="1" type="ORF">K3G42_020517</name>
</gene>
<proteinExistence type="predicted"/>
<protein>
    <submittedName>
        <fullName evidence="1">Uncharacterized protein</fullName>
    </submittedName>
</protein>
<sequence>MPLIVLCGLPGSGKSRRAEELREALSAESGGERRVFLVAEVAAGEGGGGGRAALRAEAERLLSRRDVVIVDAGNELKSFRYELYCLSKHTGTPHCLLLCPGGAPRPDRPPLEAPDSRNRWDWPLFTAPEDPSEPLPLPEIRAALFERRPPPPNQSTRSQPLQAAGFLHQLDRLTQDMVAALMAAQRNGVGPGQVIPLAVEGLGQEPPGLLLSRAVSLAELSRLRRQFLSYAKMHPGEGEENLPQLGSIGLPLMIIIHKSWCGACKALKPKFAESKEISELAHNFVMINLEDEEEPKDEAFSPDGGYIPRILFMDPSGNVHPEIINERGNPSYKYFYTNAEQVVQGMKEAEAKLTGDAFKKKHLGDEL</sequence>
<keyword evidence="2" id="KW-1185">Reference proteome</keyword>
<name>A0ACB8F3I6_9SAUR</name>
<comment type="caution">
    <text evidence="1">The sequence shown here is derived from an EMBL/GenBank/DDBJ whole genome shotgun (WGS) entry which is preliminary data.</text>
</comment>